<sequence length="372" mass="41645">MTYAAGFRTEHGLYLTVDSASTGGAETAIHSDTFFGEQAVHDTYAITDNAMKLFKISTHRLVAAAGDSQAIYQSIKFLKENSEIFEKPPDLFSSLQESLYLPKNTIKLIFAEFSKSGFELGIWQSGQEYEIPCNAEGNLASALCTGSGMVFSYLTENVAKSIRLITEKTIKNNLAFISCCHQLHGVHANHTLNNVGGAFITAAVTKDGVVWQPDITYFKYSPSIMRDTTPGEEKLKMFYPINIMVREGAVFIEKRVPEYRAIYMNNAISHEESIKIRERHEKEAENIALNLSCEYGAFLSSDDPYAVLIHHFSDEYCYENVILKGTAQITISEDVYALLLEKPKLNNMVGAMKVFCVPKNFLKPNYSLPELK</sequence>
<comment type="caution">
    <text evidence="1">The sequence shown here is derived from an EMBL/GenBank/DDBJ whole genome shotgun (WGS) entry which is preliminary data.</text>
</comment>
<name>A0A8J6TGG8_9BACT</name>
<accession>A0A8J6TGG8</accession>
<evidence type="ECO:0000313" key="1">
    <source>
        <dbReference type="EMBL" id="MBC8318170.1"/>
    </source>
</evidence>
<proteinExistence type="predicted"/>
<evidence type="ECO:0000313" key="2">
    <source>
        <dbReference type="Proteomes" id="UP000614424"/>
    </source>
</evidence>
<organism evidence="1 2">
    <name type="scientific">Candidatus Desulfobia pelagia</name>
    <dbReference type="NCBI Taxonomy" id="2841692"/>
    <lineage>
        <taxon>Bacteria</taxon>
        <taxon>Pseudomonadati</taxon>
        <taxon>Thermodesulfobacteriota</taxon>
        <taxon>Desulfobulbia</taxon>
        <taxon>Desulfobulbales</taxon>
        <taxon>Desulfobulbaceae</taxon>
        <taxon>Candidatus Desulfobia</taxon>
    </lineage>
</organism>
<dbReference type="AlphaFoldDB" id="A0A8J6TGG8"/>
<reference evidence="1 2" key="1">
    <citation type="submission" date="2020-08" db="EMBL/GenBank/DDBJ databases">
        <title>Bridging the membrane lipid divide: bacteria of the FCB group superphylum have the potential to synthesize archaeal ether lipids.</title>
        <authorList>
            <person name="Villanueva L."/>
            <person name="Von Meijenfeldt F.A.B."/>
            <person name="Westbye A.B."/>
            <person name="Yadav S."/>
            <person name="Hopmans E.C."/>
            <person name="Dutilh B.E."/>
            <person name="Sinninghe Damste J.S."/>
        </authorList>
    </citation>
    <scope>NUCLEOTIDE SEQUENCE [LARGE SCALE GENOMIC DNA]</scope>
    <source>
        <strain evidence="1">NIOZ-UU47</strain>
    </source>
</reference>
<dbReference type="EMBL" id="JACNJZ010000136">
    <property type="protein sequence ID" value="MBC8318170.1"/>
    <property type="molecule type" value="Genomic_DNA"/>
</dbReference>
<dbReference type="Proteomes" id="UP000614424">
    <property type="component" value="Unassembled WGS sequence"/>
</dbReference>
<protein>
    <submittedName>
        <fullName evidence="1">Uncharacterized protein</fullName>
    </submittedName>
</protein>
<gene>
    <name evidence="1" type="ORF">H8E41_09705</name>
</gene>